<protein>
    <submittedName>
        <fullName evidence="2">Uncharacterized protein</fullName>
    </submittedName>
</protein>
<evidence type="ECO:0000256" key="1">
    <source>
        <dbReference type="SAM" id="MobiDB-lite"/>
    </source>
</evidence>
<comment type="caution">
    <text evidence="2">The sequence shown here is derived from an EMBL/GenBank/DDBJ whole genome shotgun (WGS) entry which is preliminary data.</text>
</comment>
<evidence type="ECO:0000313" key="3">
    <source>
        <dbReference type="Proteomes" id="UP000235388"/>
    </source>
</evidence>
<sequence>MNNATDTNGSPSTNQASRYRDSNPAQSLTSTTVYSYKMPHNLKGLPHGHTLLLNYHTHPTVNFFQWPHQKHCLSKTDNGKEAMDPSPNRLPQSVCSVTAVAFSEVLTPLGVLYVAVELICTSTKLPKLQPNSPYQIAGAVIAGDTNGCPVFHYQPSNVFVTHLCGSALLTSPTKVSAVGKIASIRSNYVVSPLYRKAMIVTATHDCEGATPFSVDYIICAHYTQTPNRF</sequence>
<dbReference type="EMBL" id="PGCJ01001447">
    <property type="protein sequence ID" value="PLW05376.1"/>
    <property type="molecule type" value="Genomic_DNA"/>
</dbReference>
<gene>
    <name evidence="2" type="ORF">PCANC_27663</name>
</gene>
<feature type="region of interest" description="Disordered" evidence="1">
    <location>
        <begin position="1"/>
        <end position="25"/>
    </location>
</feature>
<accession>A0A2N5RWK8</accession>
<proteinExistence type="predicted"/>
<dbReference type="AlphaFoldDB" id="A0A2N5RWK8"/>
<organism evidence="2 3">
    <name type="scientific">Puccinia coronata f. sp. avenae</name>
    <dbReference type="NCBI Taxonomy" id="200324"/>
    <lineage>
        <taxon>Eukaryota</taxon>
        <taxon>Fungi</taxon>
        <taxon>Dikarya</taxon>
        <taxon>Basidiomycota</taxon>
        <taxon>Pucciniomycotina</taxon>
        <taxon>Pucciniomycetes</taxon>
        <taxon>Pucciniales</taxon>
        <taxon>Pucciniaceae</taxon>
        <taxon>Puccinia</taxon>
    </lineage>
</organism>
<name>A0A2N5RWK8_9BASI</name>
<evidence type="ECO:0000313" key="2">
    <source>
        <dbReference type="EMBL" id="PLW05376.1"/>
    </source>
</evidence>
<dbReference type="Proteomes" id="UP000235388">
    <property type="component" value="Unassembled WGS sequence"/>
</dbReference>
<keyword evidence="3" id="KW-1185">Reference proteome</keyword>
<reference evidence="2 3" key="1">
    <citation type="submission" date="2017-11" db="EMBL/GenBank/DDBJ databases">
        <title>De novo assembly and phasing of dikaryotic genomes from two isolates of Puccinia coronata f. sp. avenae, the causal agent of oat crown rust.</title>
        <authorList>
            <person name="Miller M.E."/>
            <person name="Zhang Y."/>
            <person name="Omidvar V."/>
            <person name="Sperschneider J."/>
            <person name="Schwessinger B."/>
            <person name="Raley C."/>
            <person name="Palmer J.M."/>
            <person name="Garnica D."/>
            <person name="Upadhyaya N."/>
            <person name="Rathjen J."/>
            <person name="Taylor J.M."/>
            <person name="Park R.F."/>
            <person name="Dodds P.N."/>
            <person name="Hirsch C.D."/>
            <person name="Kianian S.F."/>
            <person name="Figueroa M."/>
        </authorList>
    </citation>
    <scope>NUCLEOTIDE SEQUENCE [LARGE SCALE GENOMIC DNA]</scope>
    <source>
        <strain evidence="2">12NC29</strain>
    </source>
</reference>